<reference evidence="2 3" key="1">
    <citation type="journal article" date="2019" name="Int. J. Syst. Evol. Microbiol.">
        <title>The Global Catalogue of Microorganisms (GCM) 10K type strain sequencing project: providing services to taxonomists for standard genome sequencing and annotation.</title>
        <authorList>
            <consortium name="The Broad Institute Genomics Platform"/>
            <consortium name="The Broad Institute Genome Sequencing Center for Infectious Disease"/>
            <person name="Wu L."/>
            <person name="Ma J."/>
        </authorList>
    </citation>
    <scope>NUCLEOTIDE SEQUENCE [LARGE SCALE GENOMIC DNA]</scope>
    <source>
        <strain evidence="2 3">JCM 17504</strain>
    </source>
</reference>
<dbReference type="Pfam" id="PF26048">
    <property type="entry name" value="RHH_11"/>
    <property type="match status" value="1"/>
</dbReference>
<evidence type="ECO:0000313" key="2">
    <source>
        <dbReference type="EMBL" id="GAA5044538.1"/>
    </source>
</evidence>
<evidence type="ECO:0000313" key="3">
    <source>
        <dbReference type="Proteomes" id="UP001501729"/>
    </source>
</evidence>
<dbReference type="EMBL" id="BAABKX010000001">
    <property type="protein sequence ID" value="GAA5044538.1"/>
    <property type="molecule type" value="Genomic_DNA"/>
</dbReference>
<evidence type="ECO:0000256" key="1">
    <source>
        <dbReference type="SAM" id="MobiDB-lite"/>
    </source>
</evidence>
<dbReference type="AlphaFoldDB" id="A0AAV3UDP2"/>
<organism evidence="2 3">
    <name type="scientific">Haladaptatus pallidirubidus</name>
    <dbReference type="NCBI Taxonomy" id="1008152"/>
    <lineage>
        <taxon>Archaea</taxon>
        <taxon>Methanobacteriati</taxon>
        <taxon>Methanobacteriota</taxon>
        <taxon>Stenosarchaea group</taxon>
        <taxon>Halobacteria</taxon>
        <taxon>Halobacteriales</taxon>
        <taxon>Haladaptataceae</taxon>
        <taxon>Haladaptatus</taxon>
    </lineage>
</organism>
<comment type="caution">
    <text evidence="2">The sequence shown here is derived from an EMBL/GenBank/DDBJ whole genome shotgun (WGS) entry which is preliminary data.</text>
</comment>
<accession>A0AAV3UDP2</accession>
<proteinExistence type="predicted"/>
<protein>
    <submittedName>
        <fullName evidence="2">Uncharacterized protein</fullName>
    </submittedName>
</protein>
<gene>
    <name evidence="2" type="ORF">GCM10025751_11030</name>
</gene>
<sequence length="125" mass="14543">MTRIENENRIPRPTYNPAMSLDDLNDDVKAAYSDLDSELSVSLDRETHNELAMLSASLDPEDPEELVRRAVHLLFQSTVETGKLDFHLRNAYDVTYDEYLSGMTFEEMTGATQYPQRDDERRYQF</sequence>
<name>A0AAV3UDP2_9EURY</name>
<feature type="region of interest" description="Disordered" evidence="1">
    <location>
        <begin position="1"/>
        <end position="21"/>
    </location>
</feature>
<dbReference type="Proteomes" id="UP001501729">
    <property type="component" value="Unassembled WGS sequence"/>
</dbReference>
<feature type="compositionally biased region" description="Basic and acidic residues" evidence="1">
    <location>
        <begin position="1"/>
        <end position="10"/>
    </location>
</feature>
<dbReference type="InterPro" id="IPR058893">
    <property type="entry name" value="RHH-containing"/>
</dbReference>
<keyword evidence="3" id="KW-1185">Reference proteome</keyword>